<keyword evidence="2 4" id="KW-0808">Transferase</keyword>
<dbReference type="Gene3D" id="3.30.559.10">
    <property type="entry name" value="Chloramphenicol acetyltransferase-like domain"/>
    <property type="match status" value="2"/>
</dbReference>
<reference evidence="4 5" key="1">
    <citation type="submission" date="2020-06" db="EMBL/GenBank/DDBJ databases">
        <title>Transcriptomic and genomic resources for Thalictrum thalictroides and T. hernandezii: Facilitating candidate gene discovery in an emerging model plant lineage.</title>
        <authorList>
            <person name="Arias T."/>
            <person name="Riano-Pachon D.M."/>
            <person name="Di Stilio V.S."/>
        </authorList>
    </citation>
    <scope>NUCLEOTIDE SEQUENCE [LARGE SCALE GENOMIC DNA]</scope>
    <source>
        <strain evidence="5">cv. WT478/WT964</strain>
        <tissue evidence="4">Leaves</tissue>
    </source>
</reference>
<dbReference type="PANTHER" id="PTHR31642">
    <property type="entry name" value="TRICHOTHECENE 3-O-ACETYLTRANSFERASE"/>
    <property type="match status" value="1"/>
</dbReference>
<keyword evidence="3" id="KW-0012">Acyltransferase</keyword>
<dbReference type="InterPro" id="IPR050317">
    <property type="entry name" value="Plant_Fungal_Acyltransferase"/>
</dbReference>
<organism evidence="4 5">
    <name type="scientific">Thalictrum thalictroides</name>
    <name type="common">Rue-anemone</name>
    <name type="synonym">Anemone thalictroides</name>
    <dbReference type="NCBI Taxonomy" id="46969"/>
    <lineage>
        <taxon>Eukaryota</taxon>
        <taxon>Viridiplantae</taxon>
        <taxon>Streptophyta</taxon>
        <taxon>Embryophyta</taxon>
        <taxon>Tracheophyta</taxon>
        <taxon>Spermatophyta</taxon>
        <taxon>Magnoliopsida</taxon>
        <taxon>Ranunculales</taxon>
        <taxon>Ranunculaceae</taxon>
        <taxon>Thalictroideae</taxon>
        <taxon>Thalictrum</taxon>
    </lineage>
</organism>
<dbReference type="Proteomes" id="UP000554482">
    <property type="component" value="Unassembled WGS sequence"/>
</dbReference>
<evidence type="ECO:0000256" key="2">
    <source>
        <dbReference type="ARBA" id="ARBA00022679"/>
    </source>
</evidence>
<keyword evidence="5" id="KW-1185">Reference proteome</keyword>
<evidence type="ECO:0000313" key="4">
    <source>
        <dbReference type="EMBL" id="KAF5208067.1"/>
    </source>
</evidence>
<dbReference type="FunFam" id="3.30.559.10:FF:000008">
    <property type="entry name" value="Tryptamine hydroxycinnamoyl transferase"/>
    <property type="match status" value="1"/>
</dbReference>
<sequence length="389" mass="43083">PNSSSNDPNFFCVETLKSSLAKVLVTFYPFAGRLCADDKTGRLEIDCNGEGVLFVKVVTDSTIDEFGDFTPSMKTRKLLVPTVDTTISSCPLLLVQVTFFKCGGISLGTGIHHMVSDGASSLHFVNSWSNVTRGLDVTVVPFLDRSVLTARNPPTAMFNHTEYHRNPMAKMQAETFSSALLSLSKDQVNMLKRKANNSYSTYETIASHVWRTACVARGLDAMDESRLYITADARARLEPPIPREYLGNAIFTSSVITKVGEITSNTIEHTANKIRQAISRLDNEYLRSSLDYLEMQEDDLATLGRGSGTFPSTDLSIVSWTRLPFYEADFGWGKASFIGPATFFYGGLVYIMSSPSTEGDILIALSLETRNLAHFKKLFYQFELVANLQ</sequence>
<dbReference type="GO" id="GO:0016747">
    <property type="term" value="F:acyltransferase activity, transferring groups other than amino-acyl groups"/>
    <property type="evidence" value="ECO:0007669"/>
    <property type="project" value="TreeGrafter"/>
</dbReference>
<proteinExistence type="inferred from homology"/>
<evidence type="ECO:0000256" key="3">
    <source>
        <dbReference type="ARBA" id="ARBA00023315"/>
    </source>
</evidence>
<comment type="similarity">
    <text evidence="1">Belongs to the plant acyltransferase family.</text>
</comment>
<dbReference type="Pfam" id="PF02458">
    <property type="entry name" value="Transferase"/>
    <property type="match status" value="1"/>
</dbReference>
<dbReference type="PANTHER" id="PTHR31642:SF11">
    <property type="entry name" value="SHIKIMATE O-HYDROXYCINNAMOYLTRANSFERASE"/>
    <property type="match status" value="1"/>
</dbReference>
<evidence type="ECO:0000256" key="1">
    <source>
        <dbReference type="ARBA" id="ARBA00009861"/>
    </source>
</evidence>
<feature type="non-terminal residue" evidence="4">
    <location>
        <position position="1"/>
    </location>
</feature>
<dbReference type="OrthoDB" id="671439at2759"/>
<comment type="caution">
    <text evidence="4">The sequence shown here is derived from an EMBL/GenBank/DDBJ whole genome shotgun (WGS) entry which is preliminary data.</text>
</comment>
<accession>A0A7J6XG18</accession>
<protein>
    <submittedName>
        <fullName evidence="4">Shikimate o-hydroxycinnamoyltransferase</fullName>
    </submittedName>
</protein>
<dbReference type="EMBL" id="JABWDY010000526">
    <property type="protein sequence ID" value="KAF5208067.1"/>
    <property type="molecule type" value="Genomic_DNA"/>
</dbReference>
<gene>
    <name evidence="4" type="ORF">FRX31_002347</name>
</gene>
<dbReference type="AlphaFoldDB" id="A0A7J6XG18"/>
<dbReference type="InterPro" id="IPR023213">
    <property type="entry name" value="CAT-like_dom_sf"/>
</dbReference>
<evidence type="ECO:0000313" key="5">
    <source>
        <dbReference type="Proteomes" id="UP000554482"/>
    </source>
</evidence>
<name>A0A7J6XG18_THATH</name>